<evidence type="ECO:0000256" key="1">
    <source>
        <dbReference type="ARBA" id="ARBA00004162"/>
    </source>
</evidence>
<evidence type="ECO:0000256" key="5">
    <source>
        <dbReference type="ARBA" id="ARBA00022824"/>
    </source>
</evidence>
<keyword evidence="3" id="KW-1003">Cell membrane</keyword>
<gene>
    <name evidence="10" type="ORF">M8C21_033790</name>
</gene>
<dbReference type="InterPro" id="IPR055282">
    <property type="entry name" value="PPI1-4"/>
</dbReference>
<dbReference type="PANTHER" id="PTHR32219:SF24">
    <property type="entry name" value="PROTON PUMP-INTERACTOR"/>
    <property type="match status" value="1"/>
</dbReference>
<dbReference type="GO" id="GO:0005789">
    <property type="term" value="C:endoplasmic reticulum membrane"/>
    <property type="evidence" value="ECO:0007669"/>
    <property type="project" value="UniProtKB-SubCell"/>
</dbReference>
<name>A0AAD5BSJ4_AMBAR</name>
<comment type="similarity">
    <text evidence="9">Belongs to the plant Proton pump-interactor protein family.</text>
</comment>
<keyword evidence="7" id="KW-0175">Coiled coil</keyword>
<evidence type="ECO:0000256" key="4">
    <source>
        <dbReference type="ARBA" id="ARBA00022692"/>
    </source>
</evidence>
<sequence>MSSSKMGNHNHQFYIVKFRPGREEHEKEEADKQCYLMNRARFSITEEIDNLKAEEQHINRKIMEFSLLDKELKWKMQEIEDLQHRERGIKHILPFMLEPVTTGFFRLPEIDAWTMIRQGQKRCQKRLIKKGKMDMEYLQQAEEQLVGSKNSIGITSCGTQELNDMVCLNKL</sequence>
<comment type="caution">
    <text evidence="10">The sequence shown here is derived from an EMBL/GenBank/DDBJ whole genome shotgun (WGS) entry which is preliminary data.</text>
</comment>
<evidence type="ECO:0000256" key="9">
    <source>
        <dbReference type="ARBA" id="ARBA00038080"/>
    </source>
</evidence>
<dbReference type="EMBL" id="JAMZMK010011157">
    <property type="protein sequence ID" value="KAI7728735.1"/>
    <property type="molecule type" value="Genomic_DNA"/>
</dbReference>
<protein>
    <submittedName>
        <fullName evidence="10">Uncharacterized protein</fullName>
    </submittedName>
</protein>
<keyword evidence="5" id="KW-0256">Endoplasmic reticulum</keyword>
<accession>A0AAD5BSJ4</accession>
<keyword evidence="4" id="KW-0812">Transmembrane</keyword>
<dbReference type="GO" id="GO:0005886">
    <property type="term" value="C:plasma membrane"/>
    <property type="evidence" value="ECO:0007669"/>
    <property type="project" value="UniProtKB-SubCell"/>
</dbReference>
<dbReference type="PANTHER" id="PTHR32219">
    <property type="entry name" value="RNA-BINDING PROTEIN YLMH-RELATED"/>
    <property type="match status" value="1"/>
</dbReference>
<evidence type="ECO:0000256" key="7">
    <source>
        <dbReference type="ARBA" id="ARBA00023054"/>
    </source>
</evidence>
<comment type="subcellular location">
    <subcellularLocation>
        <location evidence="1">Cell membrane</location>
        <topology evidence="1">Single-pass membrane protein</topology>
    </subcellularLocation>
    <subcellularLocation>
        <location evidence="2">Endoplasmic reticulum membrane</location>
        <topology evidence="2">Single-pass membrane protein</topology>
    </subcellularLocation>
</comment>
<dbReference type="AlphaFoldDB" id="A0AAD5BSJ4"/>
<evidence type="ECO:0000313" key="11">
    <source>
        <dbReference type="Proteomes" id="UP001206925"/>
    </source>
</evidence>
<evidence type="ECO:0000256" key="6">
    <source>
        <dbReference type="ARBA" id="ARBA00022989"/>
    </source>
</evidence>
<evidence type="ECO:0000256" key="2">
    <source>
        <dbReference type="ARBA" id="ARBA00004389"/>
    </source>
</evidence>
<keyword evidence="8" id="KW-0472">Membrane</keyword>
<keyword evidence="11" id="KW-1185">Reference proteome</keyword>
<reference evidence="10" key="1">
    <citation type="submission" date="2022-06" db="EMBL/GenBank/DDBJ databases">
        <title>Uncovering the hologenomic basis of an extraordinary plant invasion.</title>
        <authorList>
            <person name="Bieker V.C."/>
            <person name="Martin M.D."/>
            <person name="Gilbert T."/>
            <person name="Hodgins K."/>
            <person name="Battlay P."/>
            <person name="Petersen B."/>
            <person name="Wilson J."/>
        </authorList>
    </citation>
    <scope>NUCLEOTIDE SEQUENCE</scope>
    <source>
        <strain evidence="10">AA19_3_7</strain>
        <tissue evidence="10">Leaf</tissue>
    </source>
</reference>
<evidence type="ECO:0000313" key="10">
    <source>
        <dbReference type="EMBL" id="KAI7728735.1"/>
    </source>
</evidence>
<evidence type="ECO:0000256" key="8">
    <source>
        <dbReference type="ARBA" id="ARBA00023136"/>
    </source>
</evidence>
<proteinExistence type="inferred from homology"/>
<evidence type="ECO:0000256" key="3">
    <source>
        <dbReference type="ARBA" id="ARBA00022475"/>
    </source>
</evidence>
<organism evidence="10 11">
    <name type="scientific">Ambrosia artemisiifolia</name>
    <name type="common">Common ragweed</name>
    <dbReference type="NCBI Taxonomy" id="4212"/>
    <lineage>
        <taxon>Eukaryota</taxon>
        <taxon>Viridiplantae</taxon>
        <taxon>Streptophyta</taxon>
        <taxon>Embryophyta</taxon>
        <taxon>Tracheophyta</taxon>
        <taxon>Spermatophyta</taxon>
        <taxon>Magnoliopsida</taxon>
        <taxon>eudicotyledons</taxon>
        <taxon>Gunneridae</taxon>
        <taxon>Pentapetalae</taxon>
        <taxon>asterids</taxon>
        <taxon>campanulids</taxon>
        <taxon>Asterales</taxon>
        <taxon>Asteraceae</taxon>
        <taxon>Asteroideae</taxon>
        <taxon>Heliantheae alliance</taxon>
        <taxon>Heliantheae</taxon>
        <taxon>Ambrosia</taxon>
    </lineage>
</organism>
<dbReference type="Proteomes" id="UP001206925">
    <property type="component" value="Unassembled WGS sequence"/>
</dbReference>
<keyword evidence="6" id="KW-1133">Transmembrane helix</keyword>